<evidence type="ECO:0000313" key="3">
    <source>
        <dbReference type="Proteomes" id="UP000593568"/>
    </source>
</evidence>
<organism evidence="2 3">
    <name type="scientific">Gossypium trilobum</name>
    <dbReference type="NCBI Taxonomy" id="34281"/>
    <lineage>
        <taxon>Eukaryota</taxon>
        <taxon>Viridiplantae</taxon>
        <taxon>Streptophyta</taxon>
        <taxon>Embryophyta</taxon>
        <taxon>Tracheophyta</taxon>
        <taxon>Spermatophyta</taxon>
        <taxon>Magnoliopsida</taxon>
        <taxon>eudicotyledons</taxon>
        <taxon>Gunneridae</taxon>
        <taxon>Pentapetalae</taxon>
        <taxon>rosids</taxon>
        <taxon>malvids</taxon>
        <taxon>Malvales</taxon>
        <taxon>Malvaceae</taxon>
        <taxon>Malvoideae</taxon>
        <taxon>Gossypium</taxon>
    </lineage>
</organism>
<feature type="region of interest" description="Disordered" evidence="1">
    <location>
        <begin position="1"/>
        <end position="25"/>
    </location>
</feature>
<comment type="caution">
    <text evidence="2">The sequence shown here is derived from an EMBL/GenBank/DDBJ whole genome shotgun (WGS) entry which is preliminary data.</text>
</comment>
<dbReference type="PANTHER" id="PTHR31286">
    <property type="entry name" value="GLYCINE-RICH CELL WALL STRUCTURAL PROTEIN 1.8-LIKE"/>
    <property type="match status" value="1"/>
</dbReference>
<dbReference type="AlphaFoldDB" id="A0A7J9DRG9"/>
<proteinExistence type="predicted"/>
<evidence type="ECO:0000313" key="2">
    <source>
        <dbReference type="EMBL" id="MBA0763330.1"/>
    </source>
</evidence>
<gene>
    <name evidence="2" type="ORF">Gotri_012788</name>
</gene>
<sequence>MSGAESLSDDRIGEGEDSTADRNTKKVWFKDGSDDSLANMVVHSSPVSGVSWKDKLFGGSVSNSLDGAANLDLEFEDGDIRRSNLNGIPAIDFSDRITKILIKGIEFTMVKKILEEVGSLVGRVIKLDIKIDNRGKGQFTRMVIFVNLEKPLTSQMLVNGRLQRVEFEALPDVCFSCGKYGHLKNLYHSSLTDRSSHGGEEIPKSSLSSETASAKKRYALPMVGEAFGPWMVVEHKFRHKQEGIRGQKTKILERNLVGSQFEKLFSMDFEYLTSDLEAPSKVLGTTRFIQGDFIKNLKGKEIEKGSESVVVANLGKGLSGRVNDCGPGIESRSLRDNNAGQELGLKAHVSPQRVAGQISTSYNLGLEGATGIKNKDPTILISFSNDKATSLHSNPTFEKHPEAKVGLISNALNPKKHIVVTFQENLNNKSKPKIRANPSNIPKGHGAESRKGNEHSGKSLFKSIRGRGGKFKPTSSSRVSLQEALGSMEELISVQAGISIDKPDVKSTSEYRPDLISILETRVSGEKANLVIAKLSFHNSHHVEAIKFSGGIWTRWKDSVNVEFTWQRGGIVERLDRAICNTAWNTNFLNSMVHYLKGRPFRFLANWIEHPSFLDFVKEKWRMFASMSSLHSKFTDRVKIWNKEVYGHIFTHKKLLYCKLEHIEIERDRTNSKFLKQVELDGREELENVLHHEEII</sequence>
<dbReference type="EMBL" id="JABEZW010000004">
    <property type="protein sequence ID" value="MBA0763330.1"/>
    <property type="molecule type" value="Genomic_DNA"/>
</dbReference>
<accession>A0A7J9DRG9</accession>
<evidence type="ECO:0000256" key="1">
    <source>
        <dbReference type="SAM" id="MobiDB-lite"/>
    </source>
</evidence>
<dbReference type="InterPro" id="IPR040256">
    <property type="entry name" value="At4g02000-like"/>
</dbReference>
<protein>
    <recommendedName>
        <fullName evidence="4">DUF4283 domain-containing protein</fullName>
    </recommendedName>
</protein>
<dbReference type="Proteomes" id="UP000593568">
    <property type="component" value="Unassembled WGS sequence"/>
</dbReference>
<evidence type="ECO:0008006" key="4">
    <source>
        <dbReference type="Google" id="ProtNLM"/>
    </source>
</evidence>
<name>A0A7J9DRG9_9ROSI</name>
<feature type="region of interest" description="Disordered" evidence="1">
    <location>
        <begin position="425"/>
        <end position="476"/>
    </location>
</feature>
<feature type="compositionally biased region" description="Basic and acidic residues" evidence="1">
    <location>
        <begin position="8"/>
        <end position="25"/>
    </location>
</feature>
<reference evidence="2 3" key="1">
    <citation type="journal article" date="2019" name="Genome Biol. Evol.">
        <title>Insights into the evolution of the New World diploid cottons (Gossypium, subgenus Houzingenia) based on genome sequencing.</title>
        <authorList>
            <person name="Grover C.E."/>
            <person name="Arick M.A. 2nd"/>
            <person name="Thrash A."/>
            <person name="Conover J.L."/>
            <person name="Sanders W.S."/>
            <person name="Peterson D.G."/>
            <person name="Frelichowski J.E."/>
            <person name="Scheffler J.A."/>
            <person name="Scheffler B.E."/>
            <person name="Wendel J.F."/>
        </authorList>
    </citation>
    <scope>NUCLEOTIDE SEQUENCE [LARGE SCALE GENOMIC DNA]</scope>
    <source>
        <strain evidence="2">8</strain>
        <tissue evidence="2">Leaf</tissue>
    </source>
</reference>
<dbReference type="PANTHER" id="PTHR31286:SF173">
    <property type="entry name" value="DUF4283 DOMAIN-CONTAINING PROTEIN"/>
    <property type="match status" value="1"/>
</dbReference>
<keyword evidence="3" id="KW-1185">Reference proteome</keyword>
<feature type="compositionally biased region" description="Basic and acidic residues" evidence="1">
    <location>
        <begin position="445"/>
        <end position="457"/>
    </location>
</feature>